<evidence type="ECO:0000259" key="10">
    <source>
        <dbReference type="Pfam" id="PF19040"/>
    </source>
</evidence>
<name>A0ABU2B0Y7_9MICC</name>
<keyword evidence="12" id="KW-1185">Reference proteome</keyword>
<feature type="domain" description="Acyltransferase 3" evidence="9">
    <location>
        <begin position="23"/>
        <end position="363"/>
    </location>
</feature>
<feature type="transmembrane region" description="Helical" evidence="8">
    <location>
        <begin position="280"/>
        <end position="299"/>
    </location>
</feature>
<evidence type="ECO:0000256" key="8">
    <source>
        <dbReference type="SAM" id="Phobius"/>
    </source>
</evidence>
<feature type="transmembrane region" description="Helical" evidence="8">
    <location>
        <begin position="160"/>
        <end position="176"/>
    </location>
</feature>
<keyword evidence="3" id="KW-0808">Transferase</keyword>
<dbReference type="Proteomes" id="UP001183794">
    <property type="component" value="Unassembled WGS sequence"/>
</dbReference>
<dbReference type="InterPro" id="IPR036514">
    <property type="entry name" value="SGNH_hydro_sf"/>
</dbReference>
<keyword evidence="6 8" id="KW-0472">Membrane</keyword>
<dbReference type="PANTHER" id="PTHR23028:SF53">
    <property type="entry name" value="ACYL_TRANSF_3 DOMAIN-CONTAINING PROTEIN"/>
    <property type="match status" value="1"/>
</dbReference>
<keyword evidence="7" id="KW-0012">Acyltransferase</keyword>
<dbReference type="Pfam" id="PF01757">
    <property type="entry name" value="Acyl_transf_3"/>
    <property type="match status" value="1"/>
</dbReference>
<evidence type="ECO:0000313" key="11">
    <source>
        <dbReference type="EMBL" id="MDR7346951.1"/>
    </source>
</evidence>
<feature type="transmembrane region" description="Helical" evidence="8">
    <location>
        <begin position="220"/>
        <end position="242"/>
    </location>
</feature>
<dbReference type="SUPFAM" id="SSF52266">
    <property type="entry name" value="SGNH hydrolase"/>
    <property type="match status" value="1"/>
</dbReference>
<feature type="transmembrane region" description="Helical" evidence="8">
    <location>
        <begin position="254"/>
        <end position="274"/>
    </location>
</feature>
<dbReference type="EMBL" id="JAVDYJ010000001">
    <property type="protein sequence ID" value="MDR7346951.1"/>
    <property type="molecule type" value="Genomic_DNA"/>
</dbReference>
<dbReference type="Gene3D" id="3.40.50.1110">
    <property type="entry name" value="SGNH hydrolase"/>
    <property type="match status" value="1"/>
</dbReference>
<gene>
    <name evidence="11" type="ORF">J2S62_001208</name>
</gene>
<sequence>MTSATIKPPNEPAVKAGSKFRPDIQGLRAVAVGLVLLYHAGLSLFPGGYVGVDVFFVISGFLITGMLVRQAEEHGRIDLADFYARRIRRILPAATIVLAFVAVLTISILPRTRWDEIGVEVIASAFYLVNWVLADGTDYLNAEEAASPIQHFWTLAVEEQFYILWPALLVGLLWFASRRSRNRSVGRTPNIHRYLKVGVAIAIVPSFIWSIYYTDANPAPAYFVTTTRLWEIAIGAALAIFAVQLQKLPHSVGYILQGGGLLAILAAGLFYTSATPFPGYAALLPTLGAAAVIVGGMSGRATEGFARVLNVRPMRWIGDLSYSLYLWHWPLLVFAAYLADGDLPVGYGLLIVTLAIIPSWLSYRYIEEPFRNWQRLKEKSARALRAGASLMVTTTVIGLAVLVASAQLASDDSSPQASNEPMGAEAIELDAAALEPVNQVSSMTPDISEVEDDVADVYADGCHGDDVSVEVNPCVYGDADSDYVVAIVGDSHAAHWIPTLQKIAEAHGWRLETYTKSACALNTVAVNNGGSVYESCYEWGQNVLEHFTGSEAPDHVIASASSHSAASSSDAPEGVRTGDLEGGYEEAWTQIEEEGVGVTVILDTPRPSFDVPECIAENEDSLTECAADRDEAMASSGHEGMLSAAEAAGVDTVDMSDALCSPEACAPVVGGVIVWRDGHHITATYAETLAQILEEKLRENSSVQLAD</sequence>
<proteinExistence type="predicted"/>
<dbReference type="InterPro" id="IPR050879">
    <property type="entry name" value="Acyltransferase_3"/>
</dbReference>
<keyword evidence="5 8" id="KW-1133">Transmembrane helix</keyword>
<keyword evidence="4 8" id="KW-0812">Transmembrane</keyword>
<feature type="transmembrane region" description="Helical" evidence="8">
    <location>
        <begin position="197"/>
        <end position="214"/>
    </location>
</feature>
<evidence type="ECO:0000259" key="9">
    <source>
        <dbReference type="Pfam" id="PF01757"/>
    </source>
</evidence>
<dbReference type="RefSeq" id="WP_310172542.1">
    <property type="nucleotide sequence ID" value="NZ_BAABHE010000002.1"/>
</dbReference>
<organism evidence="11 12">
    <name type="scientific">Enteractinococcus fodinae</name>
    <dbReference type="NCBI Taxonomy" id="684663"/>
    <lineage>
        <taxon>Bacteria</taxon>
        <taxon>Bacillati</taxon>
        <taxon>Actinomycetota</taxon>
        <taxon>Actinomycetes</taxon>
        <taxon>Micrococcales</taxon>
        <taxon>Micrococcaceae</taxon>
    </lineage>
</organism>
<feature type="transmembrane region" description="Helical" evidence="8">
    <location>
        <begin position="48"/>
        <end position="68"/>
    </location>
</feature>
<evidence type="ECO:0000256" key="4">
    <source>
        <dbReference type="ARBA" id="ARBA00022692"/>
    </source>
</evidence>
<dbReference type="Pfam" id="PF19040">
    <property type="entry name" value="SGNH"/>
    <property type="match status" value="1"/>
</dbReference>
<evidence type="ECO:0000256" key="2">
    <source>
        <dbReference type="ARBA" id="ARBA00022475"/>
    </source>
</evidence>
<dbReference type="InterPro" id="IPR043968">
    <property type="entry name" value="SGNH"/>
</dbReference>
<reference evidence="11 12" key="1">
    <citation type="submission" date="2023-07" db="EMBL/GenBank/DDBJ databases">
        <title>Sequencing the genomes of 1000 actinobacteria strains.</title>
        <authorList>
            <person name="Klenk H.-P."/>
        </authorList>
    </citation>
    <scope>NUCLEOTIDE SEQUENCE [LARGE SCALE GENOMIC DNA]</scope>
    <source>
        <strain evidence="11 12">DSM 22966</strain>
    </source>
</reference>
<evidence type="ECO:0000256" key="7">
    <source>
        <dbReference type="ARBA" id="ARBA00023315"/>
    </source>
</evidence>
<feature type="transmembrane region" description="Helical" evidence="8">
    <location>
        <begin position="345"/>
        <end position="366"/>
    </location>
</feature>
<comment type="caution">
    <text evidence="11">The sequence shown here is derived from an EMBL/GenBank/DDBJ whole genome shotgun (WGS) entry which is preliminary data.</text>
</comment>
<evidence type="ECO:0000313" key="12">
    <source>
        <dbReference type="Proteomes" id="UP001183794"/>
    </source>
</evidence>
<feature type="transmembrane region" description="Helical" evidence="8">
    <location>
        <begin position="387"/>
        <end position="409"/>
    </location>
</feature>
<comment type="subcellular location">
    <subcellularLocation>
        <location evidence="1">Cell membrane</location>
        <topology evidence="1">Multi-pass membrane protein</topology>
    </subcellularLocation>
</comment>
<accession>A0ABU2B0Y7</accession>
<evidence type="ECO:0000256" key="6">
    <source>
        <dbReference type="ARBA" id="ARBA00023136"/>
    </source>
</evidence>
<feature type="transmembrane region" description="Helical" evidence="8">
    <location>
        <begin position="89"/>
        <end position="109"/>
    </location>
</feature>
<evidence type="ECO:0000256" key="3">
    <source>
        <dbReference type="ARBA" id="ARBA00022679"/>
    </source>
</evidence>
<protein>
    <submittedName>
        <fullName evidence="11">Peptidoglycan/LPS O-acetylase OafA/YrhL</fullName>
    </submittedName>
</protein>
<feature type="domain" description="SGNH" evidence="10">
    <location>
        <begin position="462"/>
        <end position="694"/>
    </location>
</feature>
<keyword evidence="2" id="KW-1003">Cell membrane</keyword>
<dbReference type="InterPro" id="IPR002656">
    <property type="entry name" value="Acyl_transf_3_dom"/>
</dbReference>
<feature type="transmembrane region" description="Helical" evidence="8">
    <location>
        <begin position="320"/>
        <end position="339"/>
    </location>
</feature>
<dbReference type="PANTHER" id="PTHR23028">
    <property type="entry name" value="ACETYLTRANSFERASE"/>
    <property type="match status" value="1"/>
</dbReference>
<evidence type="ECO:0000256" key="1">
    <source>
        <dbReference type="ARBA" id="ARBA00004651"/>
    </source>
</evidence>
<evidence type="ECO:0000256" key="5">
    <source>
        <dbReference type="ARBA" id="ARBA00022989"/>
    </source>
</evidence>